<organism evidence="1 2">
    <name type="scientific">Trichinella pseudospiralis</name>
    <name type="common">Parasitic roundworm</name>
    <dbReference type="NCBI Taxonomy" id="6337"/>
    <lineage>
        <taxon>Eukaryota</taxon>
        <taxon>Metazoa</taxon>
        <taxon>Ecdysozoa</taxon>
        <taxon>Nematoda</taxon>
        <taxon>Enoplea</taxon>
        <taxon>Dorylaimia</taxon>
        <taxon>Trichinellida</taxon>
        <taxon>Trichinellidae</taxon>
        <taxon>Trichinella</taxon>
    </lineage>
</organism>
<reference evidence="1 2" key="1">
    <citation type="submission" date="2015-01" db="EMBL/GenBank/DDBJ databases">
        <title>Evolution of Trichinella species and genotypes.</title>
        <authorList>
            <person name="Korhonen P.K."/>
            <person name="Edoardo P."/>
            <person name="Giuseppe L.R."/>
            <person name="Gasser R.B."/>
        </authorList>
    </citation>
    <scope>NUCLEOTIDE SEQUENCE [LARGE SCALE GENOMIC DNA]</scope>
    <source>
        <strain evidence="1">ISS588</strain>
    </source>
</reference>
<evidence type="ECO:0000313" key="2">
    <source>
        <dbReference type="Proteomes" id="UP000054805"/>
    </source>
</evidence>
<comment type="caution">
    <text evidence="1">The sequence shown here is derived from an EMBL/GenBank/DDBJ whole genome shotgun (WGS) entry which is preliminary data.</text>
</comment>
<proteinExistence type="predicted"/>
<keyword evidence="2" id="KW-1185">Reference proteome</keyword>
<dbReference type="Proteomes" id="UP000054805">
    <property type="component" value="Unassembled WGS sequence"/>
</dbReference>
<name>A0A0V1G806_TRIPS</name>
<gene>
    <name evidence="1" type="ORF">T4B_1766</name>
</gene>
<evidence type="ECO:0000313" key="1">
    <source>
        <dbReference type="EMBL" id="KRY94383.1"/>
    </source>
</evidence>
<sequence>MFCSKDCLNIINESCQIYILHSALKVREFQNRQKDISYS</sequence>
<accession>A0A0V1G806</accession>
<dbReference type="EMBL" id="JYDS01005486">
    <property type="protein sequence ID" value="KRY94383.1"/>
    <property type="molecule type" value="Genomic_DNA"/>
</dbReference>
<dbReference type="AlphaFoldDB" id="A0A0V1G806"/>
<protein>
    <submittedName>
        <fullName evidence="1">Uncharacterized protein</fullName>
    </submittedName>
</protein>